<evidence type="ECO:0000256" key="1">
    <source>
        <dbReference type="ARBA" id="ARBA00005086"/>
    </source>
</evidence>
<dbReference type="RefSeq" id="WP_371754227.1">
    <property type="nucleotide sequence ID" value="NZ_JAYJLD010000013.1"/>
</dbReference>
<accession>A0ABU5ZLD6</accession>
<gene>
    <name evidence="6" type="ORF">VF724_10590</name>
</gene>
<dbReference type="Pfam" id="PF00725">
    <property type="entry name" value="3HCDH"/>
    <property type="match status" value="1"/>
</dbReference>
<evidence type="ECO:0000256" key="3">
    <source>
        <dbReference type="ARBA" id="ARBA00023002"/>
    </source>
</evidence>
<evidence type="ECO:0000313" key="6">
    <source>
        <dbReference type="EMBL" id="MEB3102111.1"/>
    </source>
</evidence>
<dbReference type="SUPFAM" id="SSF51735">
    <property type="entry name" value="NAD(P)-binding Rossmann-fold domains"/>
    <property type="match status" value="1"/>
</dbReference>
<evidence type="ECO:0000259" key="4">
    <source>
        <dbReference type="Pfam" id="PF00725"/>
    </source>
</evidence>
<feature type="domain" description="3-hydroxyacyl-CoA dehydrogenase C-terminal" evidence="4">
    <location>
        <begin position="186"/>
        <end position="282"/>
    </location>
</feature>
<dbReference type="Pfam" id="PF02737">
    <property type="entry name" value="3HCDH_N"/>
    <property type="match status" value="1"/>
</dbReference>
<keyword evidence="3" id="KW-0560">Oxidoreductase</keyword>
<comment type="similarity">
    <text evidence="2">Belongs to the 3-hydroxyacyl-CoA dehydrogenase family.</text>
</comment>
<sequence>MDFKKAGVVGCGTMGAGIAICMLQTGLSTVVYEAFPENLQNGVNRISAFLDGSVKRGKITSSEKAECLNRLQATTDIHDLADCEVVVEAVFEDVILKNRIFRQLNEICGANAIFVSNTSTLSITSIASGCGREDRVIGIHFCNPAPLMKLVEISYGLKTSEDTYSKALNFSRHLKKTAVTTKDTPGFILNLLLVPFENDCIRALEQGIATVEDIDLALKHGLGYPMGTFELLDNVGLDIHYAVSMSLYKELKDKRFAPPPLVKKMIDAGQLGKKTGKGFYEYKSSGMFGTV</sequence>
<dbReference type="InterPro" id="IPR006108">
    <property type="entry name" value="3HC_DH_C"/>
</dbReference>
<dbReference type="SUPFAM" id="SSF48179">
    <property type="entry name" value="6-phosphogluconate dehydrogenase C-terminal domain-like"/>
    <property type="match status" value="1"/>
</dbReference>
<evidence type="ECO:0000313" key="7">
    <source>
        <dbReference type="Proteomes" id="UP001310386"/>
    </source>
</evidence>
<reference evidence="6" key="1">
    <citation type="submission" date="2023-12" db="EMBL/GenBank/DDBJ databases">
        <title>Fervidustalea candida gen. nov., sp. nov., a novel member of the family Paenibacillaceae isolated from a geothermal area.</title>
        <authorList>
            <person name="Li W.-J."/>
            <person name="Jiao J.-Y."/>
            <person name="Chen Y."/>
        </authorList>
    </citation>
    <scope>NUCLEOTIDE SEQUENCE</scope>
    <source>
        <strain evidence="6">SYSU GA230002</strain>
    </source>
</reference>
<comment type="caution">
    <text evidence="6">The sequence shown here is derived from an EMBL/GenBank/DDBJ whole genome shotgun (WGS) entry which is preliminary data.</text>
</comment>
<comment type="pathway">
    <text evidence="1">Lipid metabolism; butanoate metabolism.</text>
</comment>
<evidence type="ECO:0000259" key="5">
    <source>
        <dbReference type="Pfam" id="PF02737"/>
    </source>
</evidence>
<dbReference type="InterPro" id="IPR008927">
    <property type="entry name" value="6-PGluconate_DH-like_C_sf"/>
</dbReference>
<dbReference type="Gene3D" id="1.10.1040.10">
    <property type="entry name" value="N-(1-d-carboxylethyl)-l-norvaline Dehydrogenase, domain 2"/>
    <property type="match status" value="1"/>
</dbReference>
<dbReference type="InterPro" id="IPR022694">
    <property type="entry name" value="3-OHacyl-CoA_DH"/>
</dbReference>
<dbReference type="InterPro" id="IPR013328">
    <property type="entry name" value="6PGD_dom2"/>
</dbReference>
<dbReference type="InterPro" id="IPR036291">
    <property type="entry name" value="NAD(P)-bd_dom_sf"/>
</dbReference>
<organism evidence="6 7">
    <name type="scientific">Ferviditalea candida</name>
    <dbReference type="NCBI Taxonomy" id="3108399"/>
    <lineage>
        <taxon>Bacteria</taxon>
        <taxon>Bacillati</taxon>
        <taxon>Bacillota</taxon>
        <taxon>Bacilli</taxon>
        <taxon>Bacillales</taxon>
        <taxon>Paenibacillaceae</taxon>
        <taxon>Ferviditalea</taxon>
    </lineage>
</organism>
<name>A0ABU5ZLD6_9BACL</name>
<dbReference type="Gene3D" id="3.40.50.720">
    <property type="entry name" value="NAD(P)-binding Rossmann-like Domain"/>
    <property type="match status" value="1"/>
</dbReference>
<protein>
    <submittedName>
        <fullName evidence="6">3-hydroxyacyl-CoA dehydrogenase family protein</fullName>
    </submittedName>
</protein>
<evidence type="ECO:0000256" key="2">
    <source>
        <dbReference type="ARBA" id="ARBA00009463"/>
    </source>
</evidence>
<dbReference type="Proteomes" id="UP001310386">
    <property type="component" value="Unassembled WGS sequence"/>
</dbReference>
<dbReference type="PANTHER" id="PTHR48075">
    <property type="entry name" value="3-HYDROXYACYL-COA DEHYDROGENASE FAMILY PROTEIN"/>
    <property type="match status" value="1"/>
</dbReference>
<dbReference type="EMBL" id="JAYJLD010000013">
    <property type="protein sequence ID" value="MEB3102111.1"/>
    <property type="molecule type" value="Genomic_DNA"/>
</dbReference>
<proteinExistence type="inferred from homology"/>
<dbReference type="PANTHER" id="PTHR48075:SF5">
    <property type="entry name" value="3-HYDROXYBUTYRYL-COA DEHYDROGENASE"/>
    <property type="match status" value="1"/>
</dbReference>
<dbReference type="PIRSF" id="PIRSF000105">
    <property type="entry name" value="HCDH"/>
    <property type="match status" value="1"/>
</dbReference>
<feature type="domain" description="3-hydroxyacyl-CoA dehydrogenase NAD binding" evidence="5">
    <location>
        <begin position="5"/>
        <end position="184"/>
    </location>
</feature>
<keyword evidence="7" id="KW-1185">Reference proteome</keyword>
<dbReference type="InterPro" id="IPR006176">
    <property type="entry name" value="3-OHacyl-CoA_DH_NAD-bd"/>
</dbReference>